<proteinExistence type="predicted"/>
<name>A5ZRK1_9FIRM</name>
<reference evidence="1 2" key="1">
    <citation type="submission" date="2007-03" db="EMBL/GenBank/DDBJ databases">
        <authorList>
            <person name="Fulton L."/>
            <person name="Clifton S."/>
            <person name="Fulton B."/>
            <person name="Xu J."/>
            <person name="Minx P."/>
            <person name="Pepin K.H."/>
            <person name="Johnson M."/>
            <person name="Thiruvilangam P."/>
            <person name="Bhonagiri V."/>
            <person name="Nash W.E."/>
            <person name="Mardis E.R."/>
            <person name="Wilson R.K."/>
        </authorList>
    </citation>
    <scope>NUCLEOTIDE SEQUENCE [LARGE SCALE GENOMIC DNA]</scope>
    <source>
        <strain evidence="1 2">ATCC 29174</strain>
    </source>
</reference>
<dbReference type="Proteomes" id="UP000006002">
    <property type="component" value="Unassembled WGS sequence"/>
</dbReference>
<evidence type="ECO:0000313" key="1">
    <source>
        <dbReference type="EMBL" id="EDM87819.1"/>
    </source>
</evidence>
<dbReference type="AlphaFoldDB" id="A5ZRK1"/>
<sequence length="31" mass="3702">MKDSEKFSDRNVTGENRWQKELASYLIHTDC</sequence>
<dbReference type="EMBL" id="AAVO02000005">
    <property type="protein sequence ID" value="EDM87819.1"/>
    <property type="molecule type" value="Genomic_DNA"/>
</dbReference>
<accession>A5ZRK1</accession>
<comment type="caution">
    <text evidence="1">The sequence shown here is derived from an EMBL/GenBank/DDBJ whole genome shotgun (WGS) entry which is preliminary data.</text>
</comment>
<protein>
    <submittedName>
        <fullName evidence="1">Uncharacterized protein</fullName>
    </submittedName>
</protein>
<gene>
    <name evidence="1" type="ORF">RUMOBE_01629</name>
</gene>
<dbReference type="HOGENOM" id="CLU_3395337_0_0_9"/>
<evidence type="ECO:0000313" key="2">
    <source>
        <dbReference type="Proteomes" id="UP000006002"/>
    </source>
</evidence>
<reference evidence="1 2" key="2">
    <citation type="submission" date="2007-04" db="EMBL/GenBank/DDBJ databases">
        <title>Draft genome sequence of Ruminococcus obeum (ATCC 29174).</title>
        <authorList>
            <person name="Sudarsanam P."/>
            <person name="Ley R."/>
            <person name="Guruge J."/>
            <person name="Turnbaugh P.J."/>
            <person name="Mahowald M."/>
            <person name="Liep D."/>
            <person name="Gordon J."/>
        </authorList>
    </citation>
    <scope>NUCLEOTIDE SEQUENCE [LARGE SCALE GENOMIC DNA]</scope>
    <source>
        <strain evidence="1 2">ATCC 29174</strain>
    </source>
</reference>
<organism evidence="1 2">
    <name type="scientific">Blautia obeum ATCC 29174</name>
    <dbReference type="NCBI Taxonomy" id="411459"/>
    <lineage>
        <taxon>Bacteria</taxon>
        <taxon>Bacillati</taxon>
        <taxon>Bacillota</taxon>
        <taxon>Clostridia</taxon>
        <taxon>Lachnospirales</taxon>
        <taxon>Lachnospiraceae</taxon>
        <taxon>Blautia</taxon>
    </lineage>
</organism>